<accession>G8JU98</accession>
<sequence length="366" mass="39993">MPASQKRGPWTSEEDNLLLKLIDQHGAFNWVKISALLKSRSPKQCRERYHQNLKPSLNKTPISEQEGELIQELVSKIGKKWAEISRVLNNGRSDNAIKNWWNGGANKRKRAAKSMAARQVLQNFHQQSLRNYVQTHDQSVYVPVATAAGSAAGPVTTGSAVPVAPPPLSHQQQQQTLPPLNALTPNVSRRNSVDVVPQPLSFIDPKRQQQFLLYSPDELPQLSRFSGGGVADSPSDTHSSASFIPHLPSLVPQHAAGVVTVSTSAANTSNNNTPITTVAHPVSPRQEYYAATTAECHLPLSSHPESTILRSQSTNSSTPTGSREILYDTHDRNALCKLDFLLNKDDSSKNTHFKLTAATTTNAVGK</sequence>
<dbReference type="PANTHER" id="PTHR47995:SF18">
    <property type="entry name" value="TRANSCRIPTION FACTOR MYB65"/>
    <property type="match status" value="1"/>
</dbReference>
<evidence type="ECO:0000259" key="8">
    <source>
        <dbReference type="PROSITE" id="PS51294"/>
    </source>
</evidence>
<dbReference type="GO" id="GO:2000037">
    <property type="term" value="P:regulation of stomatal complex patterning"/>
    <property type="evidence" value="ECO:0007669"/>
    <property type="project" value="UniProtKB-ARBA"/>
</dbReference>
<evidence type="ECO:0000256" key="4">
    <source>
        <dbReference type="ARBA" id="ARBA00023125"/>
    </source>
</evidence>
<dbReference type="CDD" id="cd00167">
    <property type="entry name" value="SANT"/>
    <property type="match status" value="2"/>
</dbReference>
<proteinExistence type="predicted"/>
<keyword evidence="3" id="KW-0805">Transcription regulation</keyword>
<keyword evidence="6" id="KW-0539">Nucleus</keyword>
<evidence type="ECO:0000259" key="7">
    <source>
        <dbReference type="PROSITE" id="PS50090"/>
    </source>
</evidence>
<dbReference type="SMART" id="SM00717">
    <property type="entry name" value="SANT"/>
    <property type="match status" value="2"/>
</dbReference>
<dbReference type="KEGG" id="erc:Ecym_6298"/>
<dbReference type="GO" id="GO:0050891">
    <property type="term" value="P:multicellular organismal-level water homeostasis"/>
    <property type="evidence" value="ECO:0007669"/>
    <property type="project" value="UniProtKB-ARBA"/>
</dbReference>
<dbReference type="AlphaFoldDB" id="G8JU98"/>
<dbReference type="InterPro" id="IPR017930">
    <property type="entry name" value="Myb_dom"/>
</dbReference>
<dbReference type="GO" id="GO:0033993">
    <property type="term" value="P:response to lipid"/>
    <property type="evidence" value="ECO:0007669"/>
    <property type="project" value="UniProtKB-ARBA"/>
</dbReference>
<dbReference type="InterPro" id="IPR001005">
    <property type="entry name" value="SANT/Myb"/>
</dbReference>
<dbReference type="GO" id="GO:0006355">
    <property type="term" value="P:regulation of DNA-templated transcription"/>
    <property type="evidence" value="ECO:0007669"/>
    <property type="project" value="UniProtKB-ARBA"/>
</dbReference>
<dbReference type="HOGENOM" id="CLU_897080_0_0_1"/>
<dbReference type="OrthoDB" id="2143914at2759"/>
<name>G8JU98_ERECY</name>
<evidence type="ECO:0000313" key="10">
    <source>
        <dbReference type="Proteomes" id="UP000006790"/>
    </source>
</evidence>
<organism evidence="9 10">
    <name type="scientific">Eremothecium cymbalariae (strain CBS 270.75 / DBVPG 7215 / KCTC 17166 / NRRL Y-17582)</name>
    <name type="common">Yeast</name>
    <dbReference type="NCBI Taxonomy" id="931890"/>
    <lineage>
        <taxon>Eukaryota</taxon>
        <taxon>Fungi</taxon>
        <taxon>Dikarya</taxon>
        <taxon>Ascomycota</taxon>
        <taxon>Saccharomycotina</taxon>
        <taxon>Saccharomycetes</taxon>
        <taxon>Saccharomycetales</taxon>
        <taxon>Saccharomycetaceae</taxon>
        <taxon>Eremothecium</taxon>
    </lineage>
</organism>
<dbReference type="Gene3D" id="1.10.10.60">
    <property type="entry name" value="Homeodomain-like"/>
    <property type="match status" value="2"/>
</dbReference>
<evidence type="ECO:0000256" key="2">
    <source>
        <dbReference type="ARBA" id="ARBA00022737"/>
    </source>
</evidence>
<dbReference type="eggNOG" id="KOG0048">
    <property type="taxonomic scope" value="Eukaryota"/>
</dbReference>
<dbReference type="GO" id="GO:0043565">
    <property type="term" value="F:sequence-specific DNA binding"/>
    <property type="evidence" value="ECO:0007669"/>
    <property type="project" value="UniProtKB-ARBA"/>
</dbReference>
<evidence type="ECO:0000256" key="3">
    <source>
        <dbReference type="ARBA" id="ARBA00023015"/>
    </source>
</evidence>
<dbReference type="EMBL" id="CP002502">
    <property type="protein sequence ID" value="AET40678.1"/>
    <property type="molecule type" value="Genomic_DNA"/>
</dbReference>
<dbReference type="GO" id="GO:1902584">
    <property type="term" value="P:positive regulation of response to water deprivation"/>
    <property type="evidence" value="ECO:0007669"/>
    <property type="project" value="UniProtKB-ARBA"/>
</dbReference>
<keyword evidence="4" id="KW-0238">DNA-binding</keyword>
<dbReference type="PROSITE" id="PS51294">
    <property type="entry name" value="HTH_MYB"/>
    <property type="match status" value="2"/>
</dbReference>
<dbReference type="Proteomes" id="UP000006790">
    <property type="component" value="Chromosome 6"/>
</dbReference>
<dbReference type="STRING" id="931890.G8JU98"/>
<dbReference type="InParanoid" id="G8JU98"/>
<dbReference type="GO" id="GO:1902806">
    <property type="term" value="P:regulation of cell cycle G1/S phase transition"/>
    <property type="evidence" value="ECO:0007669"/>
    <property type="project" value="UniProtKB-ARBA"/>
</dbReference>
<evidence type="ECO:0000256" key="1">
    <source>
        <dbReference type="ARBA" id="ARBA00004123"/>
    </source>
</evidence>
<reference evidence="10" key="1">
    <citation type="journal article" date="2012" name="G3 (Bethesda)">
        <title>Pichia sorbitophila, an interspecies yeast hybrid reveals early steps of genome resolution following polyploidization.</title>
        <authorList>
            <person name="Leh Louis V."/>
            <person name="Despons L."/>
            <person name="Friedrich A."/>
            <person name="Martin T."/>
            <person name="Durrens P."/>
            <person name="Casaregola S."/>
            <person name="Neuveglise C."/>
            <person name="Fairhead C."/>
            <person name="Marck C."/>
            <person name="Cruz J.A."/>
            <person name="Straub M.L."/>
            <person name="Kugler V."/>
            <person name="Sacerdot C."/>
            <person name="Uzunov Z."/>
            <person name="Thierry A."/>
            <person name="Weiss S."/>
            <person name="Bleykasten C."/>
            <person name="De Montigny J."/>
            <person name="Jacques N."/>
            <person name="Jung P."/>
            <person name="Lemaire M."/>
            <person name="Mallet S."/>
            <person name="Morel G."/>
            <person name="Richard G.F."/>
            <person name="Sarkar A."/>
            <person name="Savel G."/>
            <person name="Schacherer J."/>
            <person name="Seret M.L."/>
            <person name="Talla E."/>
            <person name="Samson G."/>
            <person name="Jubin C."/>
            <person name="Poulain J."/>
            <person name="Vacherie B."/>
            <person name="Barbe V."/>
            <person name="Pelletier E."/>
            <person name="Sherman D.J."/>
            <person name="Westhof E."/>
            <person name="Weissenbach J."/>
            <person name="Baret P.V."/>
            <person name="Wincker P."/>
            <person name="Gaillardin C."/>
            <person name="Dujon B."/>
            <person name="Souciet J.L."/>
        </authorList>
    </citation>
    <scope>NUCLEOTIDE SEQUENCE [LARGE SCALE GENOMIC DNA]</scope>
    <source>
        <strain evidence="10">CBS 270.75 / DBVPG 7215 / KCTC 17166 / NRRL Y-17582</strain>
    </source>
</reference>
<feature type="domain" description="HTH myb-type" evidence="8">
    <location>
        <begin position="58"/>
        <end position="109"/>
    </location>
</feature>
<dbReference type="OMA" id="IDQHGAF"/>
<dbReference type="SUPFAM" id="SSF46689">
    <property type="entry name" value="Homeodomain-like"/>
    <property type="match status" value="1"/>
</dbReference>
<feature type="domain" description="HTH myb-type" evidence="8">
    <location>
        <begin position="1"/>
        <end position="57"/>
    </location>
</feature>
<dbReference type="PROSITE" id="PS50090">
    <property type="entry name" value="MYB_LIKE"/>
    <property type="match status" value="2"/>
</dbReference>
<keyword evidence="5" id="KW-0804">Transcription</keyword>
<evidence type="ECO:0000256" key="6">
    <source>
        <dbReference type="ARBA" id="ARBA00023242"/>
    </source>
</evidence>
<dbReference type="PANTHER" id="PTHR47995">
    <property type="entry name" value="TRANSCRIPTION FACTOR MYB33-RELATED"/>
    <property type="match status" value="1"/>
</dbReference>
<dbReference type="GO" id="GO:1901002">
    <property type="term" value="P:positive regulation of response to salt stress"/>
    <property type="evidence" value="ECO:0007669"/>
    <property type="project" value="UniProtKB-ARBA"/>
</dbReference>
<keyword evidence="10" id="KW-1185">Reference proteome</keyword>
<dbReference type="GeneID" id="11472284"/>
<keyword evidence="2" id="KW-0677">Repeat</keyword>
<dbReference type="InterPro" id="IPR009057">
    <property type="entry name" value="Homeodomain-like_sf"/>
</dbReference>
<evidence type="ECO:0000256" key="5">
    <source>
        <dbReference type="ARBA" id="ARBA00023163"/>
    </source>
</evidence>
<gene>
    <name evidence="9" type="ordered locus">Ecym_6298</name>
</gene>
<dbReference type="GO" id="GO:0005634">
    <property type="term" value="C:nucleus"/>
    <property type="evidence" value="ECO:0007669"/>
    <property type="project" value="UniProtKB-SubCell"/>
</dbReference>
<dbReference type="FunFam" id="1.10.10.60:FF:000355">
    <property type="entry name" value="Transcription factor MYB124"/>
    <property type="match status" value="1"/>
</dbReference>
<comment type="subcellular location">
    <subcellularLocation>
        <location evidence="1">Nucleus</location>
    </subcellularLocation>
</comment>
<feature type="domain" description="Myb-like" evidence="7">
    <location>
        <begin position="54"/>
        <end position="102"/>
    </location>
</feature>
<protein>
    <submittedName>
        <fullName evidence="9">Uncharacterized protein</fullName>
    </submittedName>
</protein>
<dbReference type="GO" id="GO:0032875">
    <property type="term" value="P:regulation of DNA endoreduplication"/>
    <property type="evidence" value="ECO:0007669"/>
    <property type="project" value="UniProtKB-ARBA"/>
</dbReference>
<feature type="domain" description="Myb-like" evidence="7">
    <location>
        <begin position="2"/>
        <end position="53"/>
    </location>
</feature>
<dbReference type="Pfam" id="PF00249">
    <property type="entry name" value="Myb_DNA-binding"/>
    <property type="match status" value="2"/>
</dbReference>
<dbReference type="RefSeq" id="XP_003647495.1">
    <property type="nucleotide sequence ID" value="XM_003647447.1"/>
</dbReference>
<evidence type="ECO:0000313" key="9">
    <source>
        <dbReference type="EMBL" id="AET40678.1"/>
    </source>
</evidence>